<sequence>MAVKKKWHKPEVIIIAADTVNGGGNNPTFTEGGSLHIINKYDPNHIPIPVSGATFNRYIS</sequence>
<organism evidence="1 2">
    <name type="scientific">Mucilaginibacter jinjuensis</name>
    <dbReference type="NCBI Taxonomy" id="1176721"/>
    <lineage>
        <taxon>Bacteria</taxon>
        <taxon>Pseudomonadati</taxon>
        <taxon>Bacteroidota</taxon>
        <taxon>Sphingobacteriia</taxon>
        <taxon>Sphingobacteriales</taxon>
        <taxon>Sphingobacteriaceae</taxon>
        <taxon>Mucilaginibacter</taxon>
    </lineage>
</organism>
<dbReference type="EMBL" id="CP117167">
    <property type="protein sequence ID" value="WCT14388.1"/>
    <property type="molecule type" value="Genomic_DNA"/>
</dbReference>
<protein>
    <submittedName>
        <fullName evidence="1">Uncharacterized protein</fullName>
    </submittedName>
</protein>
<reference evidence="1 2" key="1">
    <citation type="submission" date="2023-02" db="EMBL/GenBank/DDBJ databases">
        <title>Genome sequence of Mucilaginibacter jinjuensis strain KACC 16571.</title>
        <authorList>
            <person name="Kim S."/>
            <person name="Heo J."/>
            <person name="Kwon S.-W."/>
        </authorList>
    </citation>
    <scope>NUCLEOTIDE SEQUENCE [LARGE SCALE GENOMIC DNA]</scope>
    <source>
        <strain evidence="1 2">KACC 16571</strain>
    </source>
</reference>
<accession>A0ABY7TDE4</accession>
<dbReference type="Proteomes" id="UP001216139">
    <property type="component" value="Chromosome"/>
</dbReference>
<proteinExistence type="predicted"/>
<dbReference type="RefSeq" id="WP_273632883.1">
    <property type="nucleotide sequence ID" value="NZ_CP117167.1"/>
</dbReference>
<gene>
    <name evidence="1" type="ORF">PQO05_10630</name>
</gene>
<name>A0ABY7TDE4_9SPHI</name>
<evidence type="ECO:0000313" key="2">
    <source>
        <dbReference type="Proteomes" id="UP001216139"/>
    </source>
</evidence>
<evidence type="ECO:0000313" key="1">
    <source>
        <dbReference type="EMBL" id="WCT14388.1"/>
    </source>
</evidence>
<keyword evidence="2" id="KW-1185">Reference proteome</keyword>